<keyword evidence="2" id="KW-1185">Reference proteome</keyword>
<dbReference type="InParanoid" id="K1WWH5"/>
<reference evidence="1 2" key="1">
    <citation type="journal article" date="2012" name="Eukaryot. Cell">
        <title>Genome sequence of the Trichosporon asahii environmental strain CBS 8904.</title>
        <authorList>
            <person name="Yang R.Y."/>
            <person name="Li H.T."/>
            <person name="Zhu H."/>
            <person name="Zhou G.P."/>
            <person name="Wang M."/>
            <person name="Wang L."/>
        </authorList>
    </citation>
    <scope>NUCLEOTIDE SEQUENCE [LARGE SCALE GENOMIC DNA]</scope>
    <source>
        <strain evidence="1 2">CBS 8904</strain>
    </source>
</reference>
<proteinExistence type="predicted"/>
<dbReference type="Proteomes" id="UP000006757">
    <property type="component" value="Unassembled WGS sequence"/>
</dbReference>
<accession>K1WWH5</accession>
<dbReference type="AlphaFoldDB" id="K1WWH5"/>
<gene>
    <name evidence="1" type="ORF">A1Q2_00628</name>
</gene>
<name>K1WWH5_TRIAC</name>
<dbReference type="HOGENOM" id="CLU_1846503_0_0_1"/>
<protein>
    <submittedName>
        <fullName evidence="1">Uncharacterized protein</fullName>
    </submittedName>
</protein>
<comment type="caution">
    <text evidence="1">The sequence shown here is derived from an EMBL/GenBank/DDBJ whole genome shotgun (WGS) entry which is preliminary data.</text>
</comment>
<sequence>MGCRHHVTRLAIDQTPSAGSPISIPSVLLKDLVDLQPVTASCHAAEGHMPRPVIVLGSEVVLSIPPGQVTGESARGRGDHGRIPRRLFVTVLEDIALSRESLQVTTMNASTTDSPDRTTAVATEVLRYKACMARKEDQQ</sequence>
<evidence type="ECO:0000313" key="2">
    <source>
        <dbReference type="Proteomes" id="UP000006757"/>
    </source>
</evidence>
<evidence type="ECO:0000313" key="1">
    <source>
        <dbReference type="EMBL" id="EKD05084.1"/>
    </source>
</evidence>
<organism evidence="1 2">
    <name type="scientific">Trichosporon asahii var. asahii (strain CBS 8904)</name>
    <name type="common">Yeast</name>
    <dbReference type="NCBI Taxonomy" id="1220162"/>
    <lineage>
        <taxon>Eukaryota</taxon>
        <taxon>Fungi</taxon>
        <taxon>Dikarya</taxon>
        <taxon>Basidiomycota</taxon>
        <taxon>Agaricomycotina</taxon>
        <taxon>Tremellomycetes</taxon>
        <taxon>Trichosporonales</taxon>
        <taxon>Trichosporonaceae</taxon>
        <taxon>Trichosporon</taxon>
    </lineage>
</organism>
<dbReference type="EMBL" id="AMBO01000146">
    <property type="protein sequence ID" value="EKD05084.1"/>
    <property type="molecule type" value="Genomic_DNA"/>
</dbReference>